<feature type="domain" description="PAS" evidence="11">
    <location>
        <begin position="301"/>
        <end position="347"/>
    </location>
</feature>
<dbReference type="InterPro" id="IPR004358">
    <property type="entry name" value="Sig_transdc_His_kin-like_C"/>
</dbReference>
<dbReference type="SMART" id="SM00388">
    <property type="entry name" value="HisKA"/>
    <property type="match status" value="1"/>
</dbReference>
<evidence type="ECO:0000313" key="13">
    <source>
        <dbReference type="EMBL" id="TSE28930.1"/>
    </source>
</evidence>
<dbReference type="STRING" id="307486.GCA_000807215_00323"/>
<gene>
    <name evidence="13" type="primary">fixL_2</name>
    <name evidence="13" type="ORF">Ttaiw_02457</name>
</gene>
<keyword evidence="8" id="KW-0902">Two-component regulatory system</keyword>
<feature type="domain" description="PAC" evidence="12">
    <location>
        <begin position="377"/>
        <end position="429"/>
    </location>
</feature>
<protein>
    <recommendedName>
        <fullName evidence="2">histidine kinase</fullName>
        <ecNumber evidence="2">2.7.13.3</ecNumber>
    </recommendedName>
</protein>
<dbReference type="NCBIfam" id="TIGR00229">
    <property type="entry name" value="sensory_box"/>
    <property type="match status" value="1"/>
</dbReference>
<dbReference type="InterPro" id="IPR000014">
    <property type="entry name" value="PAS"/>
</dbReference>
<name>A0A554WZC7_9BURK</name>
<dbReference type="EMBL" id="VJOM01000043">
    <property type="protein sequence ID" value="TSE28930.1"/>
    <property type="molecule type" value="Genomic_DNA"/>
</dbReference>
<evidence type="ECO:0000256" key="6">
    <source>
        <dbReference type="ARBA" id="ARBA00022777"/>
    </source>
</evidence>
<dbReference type="Proteomes" id="UP000317763">
    <property type="component" value="Unassembled WGS sequence"/>
</dbReference>
<dbReference type="Gene3D" id="3.30.565.10">
    <property type="entry name" value="Histidine kinase-like ATPase, C-terminal domain"/>
    <property type="match status" value="1"/>
</dbReference>
<dbReference type="PANTHER" id="PTHR43065">
    <property type="entry name" value="SENSOR HISTIDINE KINASE"/>
    <property type="match status" value="1"/>
</dbReference>
<dbReference type="InterPro" id="IPR013767">
    <property type="entry name" value="PAS_fold"/>
</dbReference>
<accession>A0A554WZC7</accession>
<dbReference type="InterPro" id="IPR036097">
    <property type="entry name" value="HisK_dim/P_sf"/>
</dbReference>
<dbReference type="SMART" id="SM00387">
    <property type="entry name" value="HATPase_c"/>
    <property type="match status" value="1"/>
</dbReference>
<evidence type="ECO:0000256" key="4">
    <source>
        <dbReference type="ARBA" id="ARBA00022679"/>
    </source>
</evidence>
<dbReference type="Gene3D" id="3.30.450.20">
    <property type="entry name" value="PAS domain"/>
    <property type="match status" value="1"/>
</dbReference>
<dbReference type="GO" id="GO:0000155">
    <property type="term" value="F:phosphorelay sensor kinase activity"/>
    <property type="evidence" value="ECO:0007669"/>
    <property type="project" value="InterPro"/>
</dbReference>
<dbReference type="SMART" id="SM00091">
    <property type="entry name" value="PAS"/>
    <property type="match status" value="1"/>
</dbReference>
<keyword evidence="9" id="KW-1133">Transmembrane helix</keyword>
<keyword evidence="4 13" id="KW-0808">Transferase</keyword>
<feature type="transmembrane region" description="Helical" evidence="9">
    <location>
        <begin position="267"/>
        <end position="286"/>
    </location>
</feature>
<dbReference type="SUPFAM" id="SSF55874">
    <property type="entry name" value="ATPase domain of HSP90 chaperone/DNA topoisomerase II/histidine kinase"/>
    <property type="match status" value="1"/>
</dbReference>
<dbReference type="CDD" id="cd00082">
    <property type="entry name" value="HisKA"/>
    <property type="match status" value="1"/>
</dbReference>
<dbReference type="PRINTS" id="PR00344">
    <property type="entry name" value="BCTRLSENSOR"/>
</dbReference>
<keyword evidence="14" id="KW-1185">Reference proteome</keyword>
<dbReference type="InterPro" id="IPR003594">
    <property type="entry name" value="HATPase_dom"/>
</dbReference>
<keyword evidence="3" id="KW-0597">Phosphoprotein</keyword>
<feature type="domain" description="Histidine kinase" evidence="10">
    <location>
        <begin position="449"/>
        <end position="666"/>
    </location>
</feature>
<keyword evidence="9" id="KW-0472">Membrane</keyword>
<feature type="transmembrane region" description="Helical" evidence="9">
    <location>
        <begin position="33"/>
        <end position="55"/>
    </location>
</feature>
<dbReference type="GO" id="GO:0006355">
    <property type="term" value="P:regulation of DNA-templated transcription"/>
    <property type="evidence" value="ECO:0007669"/>
    <property type="project" value="InterPro"/>
</dbReference>
<keyword evidence="6" id="KW-0418">Kinase</keyword>
<evidence type="ECO:0000256" key="3">
    <source>
        <dbReference type="ARBA" id="ARBA00022553"/>
    </source>
</evidence>
<evidence type="ECO:0000256" key="2">
    <source>
        <dbReference type="ARBA" id="ARBA00012438"/>
    </source>
</evidence>
<evidence type="ECO:0000256" key="9">
    <source>
        <dbReference type="SAM" id="Phobius"/>
    </source>
</evidence>
<dbReference type="Pfam" id="PF00989">
    <property type="entry name" value="PAS"/>
    <property type="match status" value="1"/>
</dbReference>
<dbReference type="OrthoDB" id="1931120at2"/>
<dbReference type="Pfam" id="PF00512">
    <property type="entry name" value="HisKA"/>
    <property type="match status" value="1"/>
</dbReference>
<dbReference type="PANTHER" id="PTHR43065:SF46">
    <property type="entry name" value="C4-DICARBOXYLATE TRANSPORT SENSOR PROTEIN DCTB"/>
    <property type="match status" value="1"/>
</dbReference>
<dbReference type="InterPro" id="IPR001610">
    <property type="entry name" value="PAC"/>
</dbReference>
<evidence type="ECO:0000256" key="8">
    <source>
        <dbReference type="ARBA" id="ARBA00023012"/>
    </source>
</evidence>
<dbReference type="Gene3D" id="1.10.287.130">
    <property type="match status" value="1"/>
</dbReference>
<evidence type="ECO:0000313" key="14">
    <source>
        <dbReference type="Proteomes" id="UP000317763"/>
    </source>
</evidence>
<evidence type="ECO:0000259" key="11">
    <source>
        <dbReference type="PROSITE" id="PS50112"/>
    </source>
</evidence>
<evidence type="ECO:0000259" key="10">
    <source>
        <dbReference type="PROSITE" id="PS50109"/>
    </source>
</evidence>
<sequence length="672" mass="72916">MNASPTDATLSSDAVGWEWSPAPARDAGLPSGWIAALVVLSLALLVVAITLVAVVRRFEHEEALRQYRADAAWLQRALAFHLQRLERDLTHLATQPPSETTDPSAFAGALLRDTQAVTAWGWWAPQAVGPAVAAMDADRLTHPDNAAALDTLRAATQAFGRPSYVGPMRDGIGQPSSHGWLAVPASATDTSAVLVAARIDWPAVLAAVVPPWYAARYQVSVTQTGAPHMTDDGEGDGIRTVLDLPGAPLVLSVKPLDVPTPAVPRGLLLLALVLLLALGAAAWAMLRGMRARQQAQQALQAEVAFRRAMESAVRTGLRVWDMEGRIRYVNRAFCELVGYGPQELLGRAAPLPYWPDELHDELSALHGELRRAGTPAAGVELVFRHRDGHRVDVLVHESALLDTKGRQIGWMSAVLDITERKQAQRLEALHRERLEALGQLVAVGEMASTLAHELNQPLGALNGFVHGLLNRLRTQPPGLDEIRAVVERIAGLADKVGRIVQRVNAFARRRELDARPLALQPFLRRLIEAQRARTDSRMRIDVDWPADEAVVLADPGWLEHAVRNVLDNAVHWASVGSTSERQARVRVTLHREAQRIGIAIGDNGPGVAPDIADTLFTAFVSRKEGGMGMGLAIARSVVEAHRGRIDVGRDPLLGGARFTLWLPQAAPSENRP</sequence>
<dbReference type="PROSITE" id="PS50109">
    <property type="entry name" value="HIS_KIN"/>
    <property type="match status" value="1"/>
</dbReference>
<comment type="caution">
    <text evidence="13">The sequence shown here is derived from an EMBL/GenBank/DDBJ whole genome shotgun (WGS) entry which is preliminary data.</text>
</comment>
<dbReference type="InterPro" id="IPR035965">
    <property type="entry name" value="PAS-like_dom_sf"/>
</dbReference>
<keyword evidence="7" id="KW-0067">ATP-binding</keyword>
<dbReference type="Pfam" id="PF02518">
    <property type="entry name" value="HATPase_c"/>
    <property type="match status" value="1"/>
</dbReference>
<dbReference type="GO" id="GO:0005524">
    <property type="term" value="F:ATP binding"/>
    <property type="evidence" value="ECO:0007669"/>
    <property type="project" value="UniProtKB-KW"/>
</dbReference>
<keyword evidence="9" id="KW-0812">Transmembrane</keyword>
<dbReference type="AlphaFoldDB" id="A0A554WZC7"/>
<dbReference type="InterPro" id="IPR000700">
    <property type="entry name" value="PAS-assoc_C"/>
</dbReference>
<dbReference type="SUPFAM" id="SSF55785">
    <property type="entry name" value="PYP-like sensor domain (PAS domain)"/>
    <property type="match status" value="1"/>
</dbReference>
<organism evidence="13 14">
    <name type="scientific">Tepidimonas taiwanensis</name>
    <dbReference type="NCBI Taxonomy" id="307486"/>
    <lineage>
        <taxon>Bacteria</taxon>
        <taxon>Pseudomonadati</taxon>
        <taxon>Pseudomonadota</taxon>
        <taxon>Betaproteobacteria</taxon>
        <taxon>Burkholderiales</taxon>
        <taxon>Tepidimonas</taxon>
    </lineage>
</organism>
<dbReference type="InterPro" id="IPR036890">
    <property type="entry name" value="HATPase_C_sf"/>
</dbReference>
<dbReference type="CDD" id="cd00130">
    <property type="entry name" value="PAS"/>
    <property type="match status" value="1"/>
</dbReference>
<dbReference type="InterPro" id="IPR003661">
    <property type="entry name" value="HisK_dim/P_dom"/>
</dbReference>
<comment type="catalytic activity">
    <reaction evidence="1">
        <text>ATP + protein L-histidine = ADP + protein N-phospho-L-histidine.</text>
        <dbReference type="EC" id="2.7.13.3"/>
    </reaction>
</comment>
<dbReference type="RefSeq" id="WP_043698741.1">
    <property type="nucleotide sequence ID" value="NZ_CP083911.1"/>
</dbReference>
<reference evidence="13 14" key="1">
    <citation type="submission" date="2019-07" db="EMBL/GenBank/DDBJ databases">
        <title>Tepidimonas taiwanensis I1-1 draft genome.</title>
        <authorList>
            <person name="Da Costa M.S."/>
            <person name="Froufe H.J.C."/>
            <person name="Egas C."/>
            <person name="Albuquerque L."/>
        </authorList>
    </citation>
    <scope>NUCLEOTIDE SEQUENCE [LARGE SCALE GENOMIC DNA]</scope>
    <source>
        <strain evidence="13 14">I1-1</strain>
    </source>
</reference>
<dbReference type="EC" id="2.7.13.3" evidence="2"/>
<keyword evidence="5" id="KW-0547">Nucleotide-binding</keyword>
<proteinExistence type="predicted"/>
<dbReference type="SMART" id="SM00086">
    <property type="entry name" value="PAC"/>
    <property type="match status" value="1"/>
</dbReference>
<evidence type="ECO:0000256" key="7">
    <source>
        <dbReference type="ARBA" id="ARBA00022840"/>
    </source>
</evidence>
<dbReference type="SUPFAM" id="SSF47384">
    <property type="entry name" value="Homodimeric domain of signal transducing histidine kinase"/>
    <property type="match status" value="1"/>
</dbReference>
<dbReference type="PROSITE" id="PS50113">
    <property type="entry name" value="PAC"/>
    <property type="match status" value="1"/>
</dbReference>
<evidence type="ECO:0000256" key="1">
    <source>
        <dbReference type="ARBA" id="ARBA00000085"/>
    </source>
</evidence>
<evidence type="ECO:0000256" key="5">
    <source>
        <dbReference type="ARBA" id="ARBA00022741"/>
    </source>
</evidence>
<dbReference type="InterPro" id="IPR005467">
    <property type="entry name" value="His_kinase_dom"/>
</dbReference>
<evidence type="ECO:0000259" key="12">
    <source>
        <dbReference type="PROSITE" id="PS50113"/>
    </source>
</evidence>
<dbReference type="PROSITE" id="PS50112">
    <property type="entry name" value="PAS"/>
    <property type="match status" value="1"/>
</dbReference>